<evidence type="ECO:0000256" key="5">
    <source>
        <dbReference type="ARBA" id="ARBA00022729"/>
    </source>
</evidence>
<organism evidence="8 9">
    <name type="scientific">Candidatus Methylocalor cossyra</name>
    <dbReference type="NCBI Taxonomy" id="3108543"/>
    <lineage>
        <taxon>Bacteria</taxon>
        <taxon>Pseudomonadati</taxon>
        <taxon>Pseudomonadota</taxon>
        <taxon>Gammaproteobacteria</taxon>
        <taxon>Methylococcales</taxon>
        <taxon>Methylococcaceae</taxon>
        <taxon>Candidatus Methylocalor</taxon>
    </lineage>
</organism>
<dbReference type="EMBL" id="OZ026884">
    <property type="protein sequence ID" value="CAL1238918.1"/>
    <property type="molecule type" value="Genomic_DNA"/>
</dbReference>
<dbReference type="Proteomes" id="UP001497493">
    <property type="component" value="Chromosome"/>
</dbReference>
<evidence type="ECO:0000313" key="8">
    <source>
        <dbReference type="EMBL" id="CAL1238918.1"/>
    </source>
</evidence>
<keyword evidence="5" id="KW-0732">Signal</keyword>
<dbReference type="PANTHER" id="PTHR35093">
    <property type="entry name" value="OUTER MEMBRANE PROTEIN NMB0088-RELATED"/>
    <property type="match status" value="1"/>
</dbReference>
<keyword evidence="6" id="KW-0472">Membrane</keyword>
<evidence type="ECO:0000256" key="7">
    <source>
        <dbReference type="ARBA" id="ARBA00023237"/>
    </source>
</evidence>
<evidence type="ECO:0000256" key="4">
    <source>
        <dbReference type="ARBA" id="ARBA00022692"/>
    </source>
</evidence>
<comment type="similarity">
    <text evidence="2">Belongs to the OmpP1/FadL family.</text>
</comment>
<keyword evidence="7" id="KW-0998">Cell outer membrane</keyword>
<dbReference type="PANTHER" id="PTHR35093:SF8">
    <property type="entry name" value="OUTER MEMBRANE PROTEIN NMB0088-RELATED"/>
    <property type="match status" value="1"/>
</dbReference>
<reference evidence="8 9" key="1">
    <citation type="submission" date="2024-04" db="EMBL/GenBank/DDBJ databases">
        <authorList>
            <person name="Cremers G."/>
        </authorList>
    </citation>
    <scope>NUCLEOTIDE SEQUENCE [LARGE SCALE GENOMIC DNA]</scope>
    <source>
        <strain evidence="8">MeCH1-AG</strain>
    </source>
</reference>
<keyword evidence="3" id="KW-1134">Transmembrane beta strand</keyword>
<keyword evidence="4" id="KW-0812">Transmembrane</keyword>
<evidence type="ECO:0000256" key="1">
    <source>
        <dbReference type="ARBA" id="ARBA00004571"/>
    </source>
</evidence>
<protein>
    <submittedName>
        <fullName evidence="8">Long-chain fatty acid transport protein</fullName>
    </submittedName>
</protein>
<comment type="subcellular location">
    <subcellularLocation>
        <location evidence="1">Cell outer membrane</location>
        <topology evidence="1">Multi-pass membrane protein</topology>
    </subcellularLocation>
</comment>
<evidence type="ECO:0000256" key="3">
    <source>
        <dbReference type="ARBA" id="ARBA00022452"/>
    </source>
</evidence>
<dbReference type="Pfam" id="PF03349">
    <property type="entry name" value="Toluene_X"/>
    <property type="match status" value="1"/>
</dbReference>
<keyword evidence="9" id="KW-1185">Reference proteome</keyword>
<accession>A0ABP1C3V7</accession>
<evidence type="ECO:0000256" key="6">
    <source>
        <dbReference type="ARBA" id="ARBA00023136"/>
    </source>
</evidence>
<dbReference type="RefSeq" id="WP_348758525.1">
    <property type="nucleotide sequence ID" value="NZ_OZ026884.1"/>
</dbReference>
<evidence type="ECO:0000313" key="9">
    <source>
        <dbReference type="Proteomes" id="UP001497493"/>
    </source>
</evidence>
<sequence length="453" mass="47227">MTRLFPFSPNAGQPHWGPGLWAALALVTAAPAVHGLNAGTDLDLSLQPIAGGMAGAAFTRPQEVAAALFGNPATLAGFKGFHFELGAALLEPEVDNYQSNRGYLHHSYSLAQNYVAPTFALSGEVQPGLVLGAGIGVDSGLGADYRTHPINGGAGLGLGGSGPGGAATLPLLVELLSFSANLGAAYALTPDLALGAALTVGVGFGQFGTSGSTTGLAGLSGDFGGTTASVHDISLRGSLGASYRLTPGLTLSASFKTPLQYHYRNVLATTVEGSQQYQSVKVEQPLEVAFGFAAEPTQEWLVEADAVWKNWSEAALYRDVWRDQFLALLGGQYRAGDWQFRAGYGYATPILRDSPNGTVGGFRGLGTLPLDTAVPGVLARNDLIKVVQTTLGPVIWQHTLTAGLGYAFTPKFRLDAFAAYAFQESASRDTLALGHYRVEGSEWALGAGANFKF</sequence>
<name>A0ABP1C3V7_9GAMM</name>
<evidence type="ECO:0000256" key="2">
    <source>
        <dbReference type="ARBA" id="ARBA00008163"/>
    </source>
</evidence>
<dbReference type="InterPro" id="IPR005017">
    <property type="entry name" value="OMPP1/FadL/TodX"/>
</dbReference>
<gene>
    <name evidence="8" type="ORF">MECH1_V1_0137</name>
</gene>
<dbReference type="Gene3D" id="2.40.160.60">
    <property type="entry name" value="Outer membrane protein transport protein (OMPP1/FadL/TodX)"/>
    <property type="match status" value="1"/>
</dbReference>
<proteinExistence type="inferred from homology"/>
<dbReference type="SUPFAM" id="SSF56935">
    <property type="entry name" value="Porins"/>
    <property type="match status" value="1"/>
</dbReference>